<dbReference type="RefSeq" id="WP_179271083.1">
    <property type="nucleotide sequence ID" value="NZ_MQWB01000001.1"/>
</dbReference>
<accession>A0A259TZ75</accession>
<name>A0A259TZ75_9BACT</name>
<dbReference type="InParanoid" id="A0A259TZ75"/>
<dbReference type="Proteomes" id="UP000216446">
    <property type="component" value="Unassembled WGS sequence"/>
</dbReference>
<protein>
    <submittedName>
        <fullName evidence="2">Uncharacterized protein</fullName>
    </submittedName>
</protein>
<feature type="non-terminal residue" evidence="2">
    <location>
        <position position="1"/>
    </location>
</feature>
<evidence type="ECO:0000256" key="1">
    <source>
        <dbReference type="SAM" id="MobiDB-lite"/>
    </source>
</evidence>
<reference evidence="2 3" key="1">
    <citation type="submission" date="2016-11" db="EMBL/GenBank/DDBJ databases">
        <title>Study of marine rhodopsin-containing bacteria.</title>
        <authorList>
            <person name="Yoshizawa S."/>
            <person name="Kumagai Y."/>
            <person name="Kogure K."/>
        </authorList>
    </citation>
    <scope>NUCLEOTIDE SEQUENCE [LARGE SCALE GENOMIC DNA]</scope>
    <source>
        <strain evidence="2 3">SG-29</strain>
    </source>
</reference>
<keyword evidence="3" id="KW-1185">Reference proteome</keyword>
<comment type="caution">
    <text evidence="2">The sequence shown here is derived from an EMBL/GenBank/DDBJ whole genome shotgun (WGS) entry which is preliminary data.</text>
</comment>
<organism evidence="2 3">
    <name type="scientific">Rubricoccus marinus</name>
    <dbReference type="NCBI Taxonomy" id="716817"/>
    <lineage>
        <taxon>Bacteria</taxon>
        <taxon>Pseudomonadati</taxon>
        <taxon>Rhodothermota</taxon>
        <taxon>Rhodothermia</taxon>
        <taxon>Rhodothermales</taxon>
        <taxon>Rubricoccaceae</taxon>
        <taxon>Rubricoccus</taxon>
    </lineage>
</organism>
<feature type="region of interest" description="Disordered" evidence="1">
    <location>
        <begin position="621"/>
        <end position="641"/>
    </location>
</feature>
<evidence type="ECO:0000313" key="2">
    <source>
        <dbReference type="EMBL" id="OZC02878.1"/>
    </source>
</evidence>
<evidence type="ECO:0000313" key="3">
    <source>
        <dbReference type="Proteomes" id="UP000216446"/>
    </source>
</evidence>
<gene>
    <name evidence="2" type="ORF">BSZ36_07775</name>
</gene>
<dbReference type="AlphaFoldDB" id="A0A259TZ75"/>
<sequence>LVGAAILGGSLLTYSTRQLAAEGEADSRADQADLVTRQIAESGHALVLASIIGTDGFQPVAGATREYDGGTYRVEYDPASTPLRATFAVHSDYAGATHTIRSTYEWDPVDYPGPVWLDVPYASAEVASGASVTGGPANLDVQFDRRKHDEFGLEGLASLRTMESGLNAAFGATDSGFDSSLPAGSWEGLLEDLNVSSGEGLYQQALAKTPETTIPGPLALSVTRSGVGNENEVTHVTGDLDIASGGRFEGEGALVIDGLLSVAPGGKMKWRGIVIVRSEQQYMPIRLKGDVKVTGGIVVVQNAYPPGGHMDVTTWRDLSKGLGATNIQGEPSVFPWSGMPFKQHKHRFDIDFGTRRIAFVEKGAAVPTQEAVTLFHDTIKRLGNEEIYLEFENASQHGYGQYTLAVNGESKTHSGSVMGGFGEFSTAANRHRTNTFKAKDLKDFVVDIKSLQGLRARFDGVDGCSVTRQWPRCLGDRWDRGGVLRVRIRRAASSQVAYETGIYWHMRADEEAEYQTRIANWRAQIQSGGLFGTRLEFGPDVEIDYSLGPILDLADRLDFDGNEVIHVGSFADHATRAQNLAAATRADGKIEVCHNPTSGGNTLALNPKALDAHLRHGDRLKNCDGTPAASGASTPAPLQTPPNCLLSPATIQICNKPGGNGQWRDRTVSCSSVANHLAHGCKLGSCALNGL</sequence>
<proteinExistence type="predicted"/>
<dbReference type="EMBL" id="MQWB01000001">
    <property type="protein sequence ID" value="OZC02878.1"/>
    <property type="molecule type" value="Genomic_DNA"/>
</dbReference>
<feature type="compositionally biased region" description="Low complexity" evidence="1">
    <location>
        <begin position="625"/>
        <end position="637"/>
    </location>
</feature>